<evidence type="ECO:0008006" key="4">
    <source>
        <dbReference type="Google" id="ProtNLM"/>
    </source>
</evidence>
<gene>
    <name evidence="3" type="ORF">METZ01_LOCUS202808</name>
</gene>
<organism evidence="3">
    <name type="scientific">marine metagenome</name>
    <dbReference type="NCBI Taxonomy" id="408172"/>
    <lineage>
        <taxon>unclassified sequences</taxon>
        <taxon>metagenomes</taxon>
        <taxon>ecological metagenomes</taxon>
    </lineage>
</organism>
<dbReference type="Gene3D" id="3.40.50.620">
    <property type="entry name" value="HUPs"/>
    <property type="match status" value="1"/>
</dbReference>
<dbReference type="InterPro" id="IPR014729">
    <property type="entry name" value="Rossmann-like_a/b/a_fold"/>
</dbReference>
<dbReference type="InterPro" id="IPR003721">
    <property type="entry name" value="Pantoate_ligase"/>
</dbReference>
<dbReference type="GO" id="GO:0005829">
    <property type="term" value="C:cytosol"/>
    <property type="evidence" value="ECO:0007669"/>
    <property type="project" value="TreeGrafter"/>
</dbReference>
<reference evidence="3" key="1">
    <citation type="submission" date="2018-05" db="EMBL/GenBank/DDBJ databases">
        <authorList>
            <person name="Lanie J.A."/>
            <person name="Ng W.-L."/>
            <person name="Kazmierczak K.M."/>
            <person name="Andrzejewski T.M."/>
            <person name="Davidsen T.M."/>
            <person name="Wayne K.J."/>
            <person name="Tettelin H."/>
            <person name="Glass J.I."/>
            <person name="Rusch D."/>
            <person name="Podicherti R."/>
            <person name="Tsui H.-C.T."/>
            <person name="Winkler M.E."/>
        </authorList>
    </citation>
    <scope>NUCLEOTIDE SEQUENCE</scope>
</reference>
<proteinExistence type="predicted"/>
<dbReference type="PANTHER" id="PTHR21299:SF1">
    <property type="entry name" value="PANTOATE--BETA-ALANINE LIGASE"/>
    <property type="match status" value="1"/>
</dbReference>
<dbReference type="GO" id="GO:0004592">
    <property type="term" value="F:pantoate-beta-alanine ligase activity"/>
    <property type="evidence" value="ECO:0007669"/>
    <property type="project" value="InterPro"/>
</dbReference>
<dbReference type="Pfam" id="PF02569">
    <property type="entry name" value="Pantoate_ligase"/>
    <property type="match status" value="1"/>
</dbReference>
<evidence type="ECO:0000256" key="1">
    <source>
        <dbReference type="ARBA" id="ARBA00022741"/>
    </source>
</evidence>
<keyword evidence="1" id="KW-0547">Nucleotide-binding</keyword>
<keyword evidence="2" id="KW-0067">ATP-binding</keyword>
<dbReference type="GO" id="GO:0015940">
    <property type="term" value="P:pantothenate biosynthetic process"/>
    <property type="evidence" value="ECO:0007669"/>
    <property type="project" value="InterPro"/>
</dbReference>
<dbReference type="NCBIfam" id="TIGR00125">
    <property type="entry name" value="cyt_tran_rel"/>
    <property type="match status" value="1"/>
</dbReference>
<protein>
    <recommendedName>
        <fullName evidence="4">Pantoate--beta-alanine ligase</fullName>
    </recommendedName>
</protein>
<dbReference type="GO" id="GO:0005524">
    <property type="term" value="F:ATP binding"/>
    <property type="evidence" value="ECO:0007669"/>
    <property type="project" value="UniProtKB-KW"/>
</dbReference>
<dbReference type="InterPro" id="IPR004821">
    <property type="entry name" value="Cyt_trans-like"/>
</dbReference>
<name>A0A382EIR2_9ZZZZ</name>
<evidence type="ECO:0000313" key="3">
    <source>
        <dbReference type="EMBL" id="SVB49954.1"/>
    </source>
</evidence>
<accession>A0A382EIR2</accession>
<dbReference type="PANTHER" id="PTHR21299">
    <property type="entry name" value="CYTIDYLATE KINASE/PANTOATE-BETA-ALANINE LIGASE"/>
    <property type="match status" value="1"/>
</dbReference>
<sequence>MEIIKNILDLNKAINDFKNVGYVPTMGGIHNGHISLIKKSQKKCKKTLVSIFVNPTQFNDKSDFKKYPRNVKNDIKILKKHKVDYLFIPYLREIYKKNTKKININNEDKILCA</sequence>
<dbReference type="AlphaFoldDB" id="A0A382EIR2"/>
<evidence type="ECO:0000256" key="2">
    <source>
        <dbReference type="ARBA" id="ARBA00022840"/>
    </source>
</evidence>
<dbReference type="SUPFAM" id="SSF52374">
    <property type="entry name" value="Nucleotidylyl transferase"/>
    <property type="match status" value="1"/>
</dbReference>
<feature type="non-terminal residue" evidence="3">
    <location>
        <position position="113"/>
    </location>
</feature>
<dbReference type="EMBL" id="UINC01044458">
    <property type="protein sequence ID" value="SVB49954.1"/>
    <property type="molecule type" value="Genomic_DNA"/>
</dbReference>